<dbReference type="RefSeq" id="XP_073367863.1">
    <property type="nucleotide sequence ID" value="XM_073511762.1"/>
</dbReference>
<dbReference type="RefSeq" id="XP_073367889.1">
    <property type="nucleotide sequence ID" value="XM_073511788.1"/>
</dbReference>
<dbReference type="EnsemblPlants" id="AET1Gv20423400.11">
    <property type="protein sequence ID" value="AET1Gv20423400.11"/>
    <property type="gene ID" value="AET1Gv20423400"/>
</dbReference>
<dbReference type="RefSeq" id="XP_073367855.1">
    <property type="nucleotide sequence ID" value="XM_073511754.1"/>
</dbReference>
<dbReference type="RefSeq" id="XP_073367870.1">
    <property type="nucleotide sequence ID" value="XM_073511769.1"/>
</dbReference>
<dbReference type="GeneID" id="109740967"/>
<dbReference type="RefSeq" id="XP_040258483.1">
    <property type="nucleotide sequence ID" value="XM_040402549.3"/>
</dbReference>
<dbReference type="RefSeq" id="XP_040258480.1">
    <property type="nucleotide sequence ID" value="XM_040402546.3"/>
</dbReference>
<dbReference type="RefSeq" id="XP_073367880.1">
    <property type="nucleotide sequence ID" value="XM_073511779.1"/>
</dbReference>
<dbReference type="RefSeq" id="XP_073367859.1">
    <property type="nucleotide sequence ID" value="XM_073511758.1"/>
</dbReference>
<dbReference type="RefSeq" id="XP_040258475.1">
    <property type="nucleotide sequence ID" value="XM_040402541.3"/>
</dbReference>
<dbReference type="RefSeq" id="XP_040258472.1">
    <property type="nucleotide sequence ID" value="XM_040402538.3"/>
</dbReference>
<dbReference type="RefSeq" id="XP_073367848.1">
    <property type="nucleotide sequence ID" value="XM_073511747.1"/>
</dbReference>
<dbReference type="RefSeq" id="XP_073367891.1">
    <property type="nucleotide sequence ID" value="XM_073511790.1"/>
</dbReference>
<evidence type="ECO:0000313" key="2">
    <source>
        <dbReference type="Proteomes" id="UP000015105"/>
    </source>
</evidence>
<protein>
    <submittedName>
        <fullName evidence="1">Uncharacterized protein</fullName>
    </submittedName>
</protein>
<dbReference type="RefSeq" id="XP_040258487.1">
    <property type="nucleotide sequence ID" value="XM_040402553.3"/>
</dbReference>
<dbReference type="RefSeq" id="XP_040258501.1">
    <property type="nucleotide sequence ID" value="XM_040402567.3"/>
</dbReference>
<dbReference type="RefSeq" id="XP_040258497.1">
    <property type="nucleotide sequence ID" value="XM_040402563.3"/>
</dbReference>
<reference evidence="1" key="5">
    <citation type="journal article" date="2021" name="G3 (Bethesda)">
        <title>Aegilops tauschii genome assembly Aet v5.0 features greater sequence contiguity and improved annotation.</title>
        <authorList>
            <person name="Wang L."/>
            <person name="Zhu T."/>
            <person name="Rodriguez J.C."/>
            <person name="Deal K.R."/>
            <person name="Dubcovsky J."/>
            <person name="McGuire P.E."/>
            <person name="Lux T."/>
            <person name="Spannagl M."/>
            <person name="Mayer K.F.X."/>
            <person name="Baldrich P."/>
            <person name="Meyers B.C."/>
            <person name="Huo N."/>
            <person name="Gu Y.Q."/>
            <person name="Zhou H."/>
            <person name="Devos K.M."/>
            <person name="Bennetzen J.L."/>
            <person name="Unver T."/>
            <person name="Budak H."/>
            <person name="Gulick P.J."/>
            <person name="Galiba G."/>
            <person name="Kalapos B."/>
            <person name="Nelson D.R."/>
            <person name="Li P."/>
            <person name="You F.M."/>
            <person name="Luo M.C."/>
            <person name="Dvorak J."/>
        </authorList>
    </citation>
    <scope>NUCLEOTIDE SEQUENCE [LARGE SCALE GENOMIC DNA]</scope>
    <source>
        <strain evidence="1">cv. AL8/78</strain>
    </source>
</reference>
<dbReference type="Gramene" id="AET1Gv20423400.11">
    <property type="protein sequence ID" value="AET1Gv20423400.11"/>
    <property type="gene ID" value="AET1Gv20423400"/>
</dbReference>
<dbReference type="RefSeq" id="XP_073367874.1">
    <property type="nucleotide sequence ID" value="XM_073511773.1"/>
</dbReference>
<dbReference type="KEGG" id="ats:109740967"/>
<reference evidence="1" key="3">
    <citation type="journal article" date="2017" name="Nature">
        <title>Genome sequence of the progenitor of the wheat D genome Aegilops tauschii.</title>
        <authorList>
            <person name="Luo M.C."/>
            <person name="Gu Y.Q."/>
            <person name="Puiu D."/>
            <person name="Wang H."/>
            <person name="Twardziok S.O."/>
            <person name="Deal K.R."/>
            <person name="Huo N."/>
            <person name="Zhu T."/>
            <person name="Wang L."/>
            <person name="Wang Y."/>
            <person name="McGuire P.E."/>
            <person name="Liu S."/>
            <person name="Long H."/>
            <person name="Ramasamy R.K."/>
            <person name="Rodriguez J.C."/>
            <person name="Van S.L."/>
            <person name="Yuan L."/>
            <person name="Wang Z."/>
            <person name="Xia Z."/>
            <person name="Xiao L."/>
            <person name="Anderson O.D."/>
            <person name="Ouyang S."/>
            <person name="Liang Y."/>
            <person name="Zimin A.V."/>
            <person name="Pertea G."/>
            <person name="Qi P."/>
            <person name="Bennetzen J.L."/>
            <person name="Dai X."/>
            <person name="Dawson M.W."/>
            <person name="Muller H.G."/>
            <person name="Kugler K."/>
            <person name="Rivarola-Duarte L."/>
            <person name="Spannagl M."/>
            <person name="Mayer K.F.X."/>
            <person name="Lu F.H."/>
            <person name="Bevan M.W."/>
            <person name="Leroy P."/>
            <person name="Li P."/>
            <person name="You F.M."/>
            <person name="Sun Q."/>
            <person name="Liu Z."/>
            <person name="Lyons E."/>
            <person name="Wicker T."/>
            <person name="Salzberg S.L."/>
            <person name="Devos K.M."/>
            <person name="Dvorak J."/>
        </authorList>
    </citation>
    <scope>NUCLEOTIDE SEQUENCE [LARGE SCALE GENOMIC DNA]</scope>
    <source>
        <strain evidence="1">cv. AL8/78</strain>
    </source>
</reference>
<dbReference type="RefSeq" id="XP_073367862.1">
    <property type="nucleotide sequence ID" value="XM_073511761.1"/>
</dbReference>
<dbReference type="RefSeq" id="XP_073367834.1">
    <property type="nucleotide sequence ID" value="XM_073511733.1"/>
</dbReference>
<organism evidence="1 2">
    <name type="scientific">Aegilops tauschii subsp. strangulata</name>
    <name type="common">Goatgrass</name>
    <dbReference type="NCBI Taxonomy" id="200361"/>
    <lineage>
        <taxon>Eukaryota</taxon>
        <taxon>Viridiplantae</taxon>
        <taxon>Streptophyta</taxon>
        <taxon>Embryophyta</taxon>
        <taxon>Tracheophyta</taxon>
        <taxon>Spermatophyta</taxon>
        <taxon>Magnoliopsida</taxon>
        <taxon>Liliopsida</taxon>
        <taxon>Poales</taxon>
        <taxon>Poaceae</taxon>
        <taxon>BOP clade</taxon>
        <taxon>Pooideae</taxon>
        <taxon>Triticodae</taxon>
        <taxon>Triticeae</taxon>
        <taxon>Triticinae</taxon>
        <taxon>Aegilops</taxon>
    </lineage>
</organism>
<dbReference type="RefSeq" id="XP_073367851.1">
    <property type="nucleotide sequence ID" value="XM_073511750.1"/>
</dbReference>
<name>A0A452YI70_AEGTS</name>
<keyword evidence="2" id="KW-1185">Reference proteome</keyword>
<dbReference type="RefSeq" id="XP_040258471.1">
    <property type="nucleotide sequence ID" value="XM_040402537.3"/>
</dbReference>
<dbReference type="RefSeq" id="XP_073367876.1">
    <property type="nucleotide sequence ID" value="XM_073511775.1"/>
</dbReference>
<dbReference type="RefSeq" id="XP_073367849.1">
    <property type="nucleotide sequence ID" value="XM_073511748.1"/>
</dbReference>
<evidence type="ECO:0000313" key="1">
    <source>
        <dbReference type="EnsemblPlants" id="AET1Gv20423400.11"/>
    </source>
</evidence>
<dbReference type="RefSeq" id="XP_073367838.1">
    <property type="nucleotide sequence ID" value="XM_073511737.1"/>
</dbReference>
<dbReference type="RefSeq" id="XP_040258489.1">
    <property type="nucleotide sequence ID" value="XM_040402555.3"/>
</dbReference>
<dbReference type="AlphaFoldDB" id="A0A452YI70"/>
<dbReference type="RefSeq" id="XP_073367877.1">
    <property type="nucleotide sequence ID" value="XM_073511776.1"/>
</dbReference>
<dbReference type="RefSeq" id="XP_073367885.1">
    <property type="nucleotide sequence ID" value="XM_073511784.1"/>
</dbReference>
<reference evidence="2" key="1">
    <citation type="journal article" date="2014" name="Science">
        <title>Ancient hybridizations among the ancestral genomes of bread wheat.</title>
        <authorList>
            <consortium name="International Wheat Genome Sequencing Consortium,"/>
            <person name="Marcussen T."/>
            <person name="Sandve S.R."/>
            <person name="Heier L."/>
            <person name="Spannagl M."/>
            <person name="Pfeifer M."/>
            <person name="Jakobsen K.S."/>
            <person name="Wulff B.B."/>
            <person name="Steuernagel B."/>
            <person name="Mayer K.F."/>
            <person name="Olsen O.A."/>
        </authorList>
    </citation>
    <scope>NUCLEOTIDE SEQUENCE [LARGE SCALE GENOMIC DNA]</scope>
    <source>
        <strain evidence="2">cv. AL8/78</strain>
    </source>
</reference>
<dbReference type="RefSeq" id="XP_040258493.1">
    <property type="nucleotide sequence ID" value="XM_040402559.3"/>
</dbReference>
<dbReference type="RefSeq" id="XP_073367883.1">
    <property type="nucleotide sequence ID" value="XM_073511782.1"/>
</dbReference>
<dbReference type="RefSeq" id="XP_073367825.1">
    <property type="nucleotide sequence ID" value="XM_073511724.1"/>
</dbReference>
<proteinExistence type="predicted"/>
<reference evidence="2" key="2">
    <citation type="journal article" date="2017" name="Nat. Plants">
        <title>The Aegilops tauschii genome reveals multiple impacts of transposons.</title>
        <authorList>
            <person name="Zhao G."/>
            <person name="Zou C."/>
            <person name="Li K."/>
            <person name="Wang K."/>
            <person name="Li T."/>
            <person name="Gao L."/>
            <person name="Zhang X."/>
            <person name="Wang H."/>
            <person name="Yang Z."/>
            <person name="Liu X."/>
            <person name="Jiang W."/>
            <person name="Mao L."/>
            <person name="Kong X."/>
            <person name="Jiao Y."/>
            <person name="Jia J."/>
        </authorList>
    </citation>
    <scope>NUCLEOTIDE SEQUENCE [LARGE SCALE GENOMIC DNA]</scope>
    <source>
        <strain evidence="2">cv. AL8/78</strain>
    </source>
</reference>
<reference evidence="1" key="4">
    <citation type="submission" date="2019-03" db="UniProtKB">
        <authorList>
            <consortium name="EnsemblPlants"/>
        </authorList>
    </citation>
    <scope>IDENTIFICATION</scope>
</reference>
<sequence length="735" mass="80731">MLRGSAWAGRPDRVFTSVEDPQQRRLAEWMDQDKQARRRAEFRIRIAAIAAQVASEVSAAVASEVSAAVAAALQSARAGHHEYLDLESTTTSTPTAPVADDLASPTAASNLSEVIVGVVTECGCTDLEPTAATLTLTSALDISGACSAMNSLALPTTSGCSAVVHTTCSTQCASRTVTMSVSATAPATMSASSKVTGDVVPELCCLDLEPSDVLELIRTPPKCSTEGLNDDPVVMHEQQERSKEYEHSVQDANMPCVLHVINSCEFPGTTNQVKTAALRPTKSITEHKLIGVDSLHTPWTPARSTTCRMFNVQGTLYVMQLSGELQDLETVEPTGSAALTVIYSVPGVQTAWLNPTVFKWSDLFCFATQFLSASTLDLLLAKRDAPTVIGNLCCEIQSKGIIIERPYWQLIAEVSLEALKLSWLPPQGIICVPLRISLLKKSIGISRQFYWEGTNSFAVVWALTLQVYEHKNRCSLLEHDTSVVLLIAHGTTIVQCILVHQERSIGSLKIDMSTRDIIAALHRKKPRPCWTTFFYGHQLHYSDQSDSVTNVFQNQHRTEYSIGRVILEDFQWAPAWSFSMEFLLFGDECSFEALLGCHIYSACLLDKSMGITLGSDASCGECIIISPCRPQFQPEPCEGTCFYSFRVVVFSRVVPAMRLAYFERPGMGLYQEYMQLIGMIGRQVPALDLWATRIVFQPRETEGVQPSAYSFCLEISFQHRPCFQQQVSSSGGVLL</sequence>
<accession>A0A452YI70</accession>
<dbReference type="RefSeq" id="XP_073367888.1">
    <property type="nucleotide sequence ID" value="XM_073511787.1"/>
</dbReference>
<dbReference type="RefSeq" id="XP_073367872.1">
    <property type="nucleotide sequence ID" value="XM_073511771.1"/>
</dbReference>
<dbReference type="Proteomes" id="UP000015105">
    <property type="component" value="Chromosome 1D"/>
</dbReference>